<dbReference type="EMBL" id="CM042883">
    <property type="protein sequence ID" value="KAI4377583.1"/>
    <property type="molecule type" value="Genomic_DNA"/>
</dbReference>
<proteinExistence type="predicted"/>
<sequence>MTELALNRAEPFFNLEPLGLQIRHQLQTNPKVERSLLFPPPLVLVRALSSIATSSMLLLFLINRKDS</sequence>
<protein>
    <submittedName>
        <fullName evidence="1">Uncharacterized protein</fullName>
    </submittedName>
</protein>
<reference evidence="2" key="1">
    <citation type="journal article" date="2023" name="Front. Plant Sci.">
        <title>Chromosomal-level genome assembly of Melastoma candidum provides insights into trichome evolution.</title>
        <authorList>
            <person name="Zhong Y."/>
            <person name="Wu W."/>
            <person name="Sun C."/>
            <person name="Zou P."/>
            <person name="Liu Y."/>
            <person name="Dai S."/>
            <person name="Zhou R."/>
        </authorList>
    </citation>
    <scope>NUCLEOTIDE SEQUENCE [LARGE SCALE GENOMIC DNA]</scope>
</reference>
<comment type="caution">
    <text evidence="1">The sequence shown here is derived from an EMBL/GenBank/DDBJ whole genome shotgun (WGS) entry which is preliminary data.</text>
</comment>
<dbReference type="Proteomes" id="UP001057402">
    <property type="component" value="Chromosome 4"/>
</dbReference>
<organism evidence="1 2">
    <name type="scientific">Melastoma candidum</name>
    <dbReference type="NCBI Taxonomy" id="119954"/>
    <lineage>
        <taxon>Eukaryota</taxon>
        <taxon>Viridiplantae</taxon>
        <taxon>Streptophyta</taxon>
        <taxon>Embryophyta</taxon>
        <taxon>Tracheophyta</taxon>
        <taxon>Spermatophyta</taxon>
        <taxon>Magnoliopsida</taxon>
        <taxon>eudicotyledons</taxon>
        <taxon>Gunneridae</taxon>
        <taxon>Pentapetalae</taxon>
        <taxon>rosids</taxon>
        <taxon>malvids</taxon>
        <taxon>Myrtales</taxon>
        <taxon>Melastomataceae</taxon>
        <taxon>Melastomatoideae</taxon>
        <taxon>Melastomateae</taxon>
        <taxon>Melastoma</taxon>
    </lineage>
</organism>
<evidence type="ECO:0000313" key="1">
    <source>
        <dbReference type="EMBL" id="KAI4377583.1"/>
    </source>
</evidence>
<keyword evidence="2" id="KW-1185">Reference proteome</keyword>
<accession>A0ACB9RJG8</accession>
<gene>
    <name evidence="1" type="ORF">MLD38_015185</name>
</gene>
<evidence type="ECO:0000313" key="2">
    <source>
        <dbReference type="Proteomes" id="UP001057402"/>
    </source>
</evidence>
<name>A0ACB9RJG8_9MYRT</name>